<dbReference type="EC" id="4.1.1.19" evidence="6"/>
<dbReference type="Gene3D" id="3.50.20.10">
    <property type="entry name" value="Pyruvoyl-Dependent Histidine Decarboxylase, subunit B"/>
    <property type="match status" value="1"/>
</dbReference>
<dbReference type="PANTHER" id="PTHR40438">
    <property type="entry name" value="PYRUVOYL-DEPENDENT ARGININE DECARBOXYLASE"/>
    <property type="match status" value="1"/>
</dbReference>
<comment type="similarity">
    <text evidence="1 6">Belongs to the PdaD family.</text>
</comment>
<comment type="cofactor">
    <cofactor evidence="6">
        <name>pyruvate</name>
        <dbReference type="ChEBI" id="CHEBI:15361"/>
    </cofactor>
    <text evidence="6">Binds 1 pyruvoyl group covalently per subunit.</text>
</comment>
<evidence type="ECO:0000256" key="6">
    <source>
        <dbReference type="HAMAP-Rule" id="MF_01404"/>
    </source>
</evidence>
<evidence type="ECO:0000313" key="7">
    <source>
        <dbReference type="EMBL" id="AEG17357.1"/>
    </source>
</evidence>
<evidence type="ECO:0000256" key="1">
    <source>
        <dbReference type="ARBA" id="ARBA00007412"/>
    </source>
</evidence>
<evidence type="ECO:0000256" key="4">
    <source>
        <dbReference type="ARBA" id="ARBA00023317"/>
    </source>
</evidence>
<dbReference type="AlphaFoldDB" id="F6D2Z4"/>
<feature type="site" description="Cleavage (non-hydrolytic)" evidence="6">
    <location>
        <begin position="42"/>
        <end position="43"/>
    </location>
</feature>
<dbReference type="InterPro" id="IPR016104">
    <property type="entry name" value="Pyr-dep_his/arg-deCO2ase"/>
</dbReference>
<reference evidence="7 8" key="1">
    <citation type="journal article" date="2014" name="Int. J. Syst. Evol. Microbiol.">
        <title>Methanobacterium paludis sp. nov. and a novel strain of Methanobacterium lacus isolated from northern peatlands.</title>
        <authorList>
            <person name="Cadillo-Quiroz H."/>
            <person name="Brauer S.L."/>
            <person name="Goodson N."/>
            <person name="Yavitt J.B."/>
            <person name="Zinder S.H."/>
        </authorList>
    </citation>
    <scope>NUCLEOTIDE SEQUENCE [LARGE SCALE GENOMIC DNA]</scope>
    <source>
        <strain evidence="8">DSM 25820 / JCM 18151 / SWAN1</strain>
    </source>
</reference>
<protein>
    <recommendedName>
        <fullName evidence="6">Pyruvoyl-dependent arginine decarboxylase</fullName>
        <shortName evidence="6">PvlArgDC</shortName>
        <ecNumber evidence="6">4.1.1.19</ecNumber>
    </recommendedName>
    <component>
        <recommendedName>
            <fullName evidence="6">Pyruvoyl-dependent arginine decarboxylase subunit beta</fullName>
        </recommendedName>
    </component>
    <component>
        <recommendedName>
            <fullName evidence="6">Pyruvoyl-dependent arginine decarboxylase subunit alpha</fullName>
        </recommendedName>
    </component>
</protein>
<keyword evidence="8" id="KW-1185">Reference proteome</keyword>
<dbReference type="PIRSF" id="PIRSF005216">
    <property type="entry name" value="Pyruvoyl-dep_arg_deCO2ase"/>
    <property type="match status" value="1"/>
</dbReference>
<dbReference type="Gene3D" id="3.30.60.30">
    <property type="match status" value="1"/>
</dbReference>
<keyword evidence="3 6" id="KW-0456">Lyase</keyword>
<dbReference type="Proteomes" id="UP000009231">
    <property type="component" value="Chromosome"/>
</dbReference>
<dbReference type="SFLD" id="SFLDG01170">
    <property type="entry name" value="Pyruvoyl-dependent_arginine_de"/>
    <property type="match status" value="1"/>
</dbReference>
<evidence type="ECO:0000256" key="5">
    <source>
        <dbReference type="ARBA" id="ARBA00049309"/>
    </source>
</evidence>
<dbReference type="GO" id="GO:0008792">
    <property type="term" value="F:arginine decarboxylase activity"/>
    <property type="evidence" value="ECO:0007669"/>
    <property type="project" value="UniProtKB-UniRule"/>
</dbReference>
<dbReference type="KEGG" id="mew:MSWAN_0313"/>
<evidence type="ECO:0000256" key="2">
    <source>
        <dbReference type="ARBA" id="ARBA00022793"/>
    </source>
</evidence>
<dbReference type="PANTHER" id="PTHR40438:SF1">
    <property type="entry name" value="PYRUVOYL-DEPENDENT ARGININE DECARBOXYLASE"/>
    <property type="match status" value="1"/>
</dbReference>
<dbReference type="HOGENOM" id="CLU_114389_2_0_2"/>
<feature type="chain" id="PRO_5023578370" description="Pyruvoyl-dependent arginine decarboxylase subunit alpha" evidence="6">
    <location>
        <begin position="43"/>
        <end position="152"/>
    </location>
</feature>
<dbReference type="InterPro" id="IPR016105">
    <property type="entry name" value="Pyr-dep_his/arg-deCO2ase_sand"/>
</dbReference>
<name>F6D2Z4_METPW</name>
<dbReference type="SFLD" id="SFLDS00055">
    <property type="entry name" value="Pyruvoyl-Dependent_Histidine/A"/>
    <property type="match status" value="1"/>
</dbReference>
<sequence>MTRGTMKVSITSGRAEGPTKLNAFDNALLDAGIGDINLITVSSMLPTGTEIVELPKFKAGDMVNCVLAYESSDREGDLISAVVAAATSDDFGCVVENTGINRDPEDVKSEAVDMVKYMMDVRGLKIKEIVIADENHIVKKHGAVVASVVYLK</sequence>
<dbReference type="eggNOG" id="arCOG04490">
    <property type="taxonomic scope" value="Archaea"/>
</dbReference>
<dbReference type="InterPro" id="IPR002724">
    <property type="entry name" value="Pyruvoyl-dep_arg_deCO2ase"/>
</dbReference>
<dbReference type="GO" id="GO:0006527">
    <property type="term" value="P:L-arginine catabolic process"/>
    <property type="evidence" value="ECO:0007669"/>
    <property type="project" value="InterPro"/>
</dbReference>
<dbReference type="STRING" id="868131.MSWAN_0313"/>
<accession>F6D2Z4</accession>
<keyword evidence="2 6" id="KW-0210">Decarboxylase</keyword>
<dbReference type="NCBIfam" id="TIGR00286">
    <property type="entry name" value="pyruvoyl-dependent arginine decarboxylase"/>
    <property type="match status" value="1"/>
</dbReference>
<dbReference type="SUPFAM" id="SSF56271">
    <property type="entry name" value="Pyruvoyl-dependent histidine and arginine decarboxylases"/>
    <property type="match status" value="1"/>
</dbReference>
<gene>
    <name evidence="6" type="primary">pdaD</name>
    <name evidence="7" type="ordered locus">MSWAN_0313</name>
</gene>
<dbReference type="Pfam" id="PF01862">
    <property type="entry name" value="PvlArgDC"/>
    <property type="match status" value="1"/>
</dbReference>
<evidence type="ECO:0000256" key="3">
    <source>
        <dbReference type="ARBA" id="ARBA00023239"/>
    </source>
</evidence>
<dbReference type="EMBL" id="CP002772">
    <property type="protein sequence ID" value="AEG17357.1"/>
    <property type="molecule type" value="Genomic_DNA"/>
</dbReference>
<dbReference type="HAMAP" id="MF_01404">
    <property type="entry name" value="PvlArgDC"/>
    <property type="match status" value="1"/>
</dbReference>
<organism evidence="7 8">
    <name type="scientific">Methanobacterium paludis (strain DSM 25820 / JCM 18151 / SWAN1)</name>
    <dbReference type="NCBI Taxonomy" id="868131"/>
    <lineage>
        <taxon>Archaea</taxon>
        <taxon>Methanobacteriati</taxon>
        <taxon>Methanobacteriota</taxon>
        <taxon>Methanomada group</taxon>
        <taxon>Methanobacteria</taxon>
        <taxon>Methanobacteriales</taxon>
        <taxon>Methanobacteriaceae</taxon>
        <taxon>Methanobacterium</taxon>
    </lineage>
</organism>
<comment type="catalytic activity">
    <reaction evidence="5 6">
        <text>L-arginine + H(+) = agmatine + CO2</text>
        <dbReference type="Rhea" id="RHEA:17641"/>
        <dbReference type="ChEBI" id="CHEBI:15378"/>
        <dbReference type="ChEBI" id="CHEBI:16526"/>
        <dbReference type="ChEBI" id="CHEBI:32682"/>
        <dbReference type="ChEBI" id="CHEBI:58145"/>
        <dbReference type="EC" id="4.1.1.19"/>
    </reaction>
</comment>
<feature type="modified residue" description="Pyruvic acid (Ser)" evidence="6">
    <location>
        <position position="43"/>
    </location>
</feature>
<feature type="chain" id="PRO_5023578369" description="Pyruvoyl-dependent arginine decarboxylase subunit beta" evidence="6">
    <location>
        <begin position="1"/>
        <end position="42"/>
    </location>
</feature>
<dbReference type="SFLD" id="SFLDF00471">
    <property type="entry name" value="Pyruvoyl-dependent_arginine_de"/>
    <property type="match status" value="1"/>
</dbReference>
<evidence type="ECO:0000313" key="8">
    <source>
        <dbReference type="Proteomes" id="UP000009231"/>
    </source>
</evidence>
<keyword evidence="4 6" id="KW-0670">Pyruvate</keyword>
<proteinExistence type="inferred from homology"/>